<dbReference type="EMBL" id="JABEPP010000004">
    <property type="protein sequence ID" value="NNM73897.1"/>
    <property type="molecule type" value="Genomic_DNA"/>
</dbReference>
<protein>
    <recommendedName>
        <fullName evidence="4">Copper chaperone PCu(A)C</fullName>
    </recommendedName>
</protein>
<dbReference type="RefSeq" id="WP_171219340.1">
    <property type="nucleotide sequence ID" value="NZ_JABEPP010000004.1"/>
</dbReference>
<accession>A0A849ID30</accession>
<feature type="chain" id="PRO_5032391074" description="Copper chaperone PCu(A)C" evidence="1">
    <location>
        <begin position="29"/>
        <end position="167"/>
    </location>
</feature>
<reference evidence="2 3" key="1">
    <citation type="submission" date="2020-04" db="EMBL/GenBank/DDBJ databases">
        <title>Enterovirga sp. isolate from soil.</title>
        <authorList>
            <person name="Chea S."/>
            <person name="Kim D.-U."/>
        </authorList>
    </citation>
    <scope>NUCLEOTIDE SEQUENCE [LARGE SCALE GENOMIC DNA]</scope>
    <source>
        <strain evidence="2 3">DB1703</strain>
    </source>
</reference>
<keyword evidence="3" id="KW-1185">Reference proteome</keyword>
<evidence type="ECO:0000256" key="1">
    <source>
        <dbReference type="SAM" id="SignalP"/>
    </source>
</evidence>
<comment type="caution">
    <text evidence="2">The sequence shown here is derived from an EMBL/GenBank/DDBJ whole genome shotgun (WGS) entry which is preliminary data.</text>
</comment>
<proteinExistence type="predicted"/>
<gene>
    <name evidence="2" type="ORF">HJG44_16050</name>
</gene>
<dbReference type="Proteomes" id="UP000564885">
    <property type="component" value="Unassembled WGS sequence"/>
</dbReference>
<evidence type="ECO:0000313" key="3">
    <source>
        <dbReference type="Proteomes" id="UP000564885"/>
    </source>
</evidence>
<organism evidence="2 3">
    <name type="scientific">Enterovirga aerilata</name>
    <dbReference type="NCBI Taxonomy" id="2730920"/>
    <lineage>
        <taxon>Bacteria</taxon>
        <taxon>Pseudomonadati</taxon>
        <taxon>Pseudomonadota</taxon>
        <taxon>Alphaproteobacteria</taxon>
        <taxon>Hyphomicrobiales</taxon>
        <taxon>Methylobacteriaceae</taxon>
        <taxon>Enterovirga</taxon>
    </lineage>
</organism>
<dbReference type="InterPro" id="IPR036182">
    <property type="entry name" value="PCuAC_sf"/>
</dbReference>
<dbReference type="AlphaFoldDB" id="A0A849ID30"/>
<evidence type="ECO:0000313" key="2">
    <source>
        <dbReference type="EMBL" id="NNM73897.1"/>
    </source>
</evidence>
<evidence type="ECO:0008006" key="4">
    <source>
        <dbReference type="Google" id="ProtNLM"/>
    </source>
</evidence>
<dbReference type="SUPFAM" id="SSF110087">
    <property type="entry name" value="DR1885-like metal-binding protein"/>
    <property type="match status" value="1"/>
</dbReference>
<feature type="signal peptide" evidence="1">
    <location>
        <begin position="1"/>
        <end position="28"/>
    </location>
</feature>
<name>A0A849ID30_9HYPH</name>
<sequence length="167" mass="17162">MKTQAFRKLTTACAAALAAAVLAGPVLADDETAVAGEILVEGITATPARAGQTTRVTFSIENQGLSPVTVMGLRLSTGEPSRVMGFLGTSHSTAMQGVPVEPGETAQLSRRTFWIEVGPLKTDLPAGAVIPGTLLLGRFETPISVHAVRGAAKGDPSSTGSLPEPRE</sequence>
<keyword evidence="1" id="KW-0732">Signal</keyword>